<accession>A0ABZ3EY97</accession>
<evidence type="ECO:0000313" key="2">
    <source>
        <dbReference type="EMBL" id="XAH75228.1"/>
    </source>
</evidence>
<dbReference type="RefSeq" id="WP_342758791.1">
    <property type="nucleotide sequence ID" value="NZ_CP146256.1"/>
</dbReference>
<proteinExistence type="predicted"/>
<dbReference type="Proteomes" id="UP001451571">
    <property type="component" value="Chromosome"/>
</dbReference>
<dbReference type="Pfam" id="PF05598">
    <property type="entry name" value="DUF772"/>
    <property type="match status" value="1"/>
</dbReference>
<evidence type="ECO:0000259" key="1">
    <source>
        <dbReference type="Pfam" id="PF05598"/>
    </source>
</evidence>
<gene>
    <name evidence="2" type="ORF">V6984_05580</name>
</gene>
<organism evidence="2 3">
    <name type="scientific">Kineothrix sedimenti</name>
    <dbReference type="NCBI Taxonomy" id="3123317"/>
    <lineage>
        <taxon>Bacteria</taxon>
        <taxon>Bacillati</taxon>
        <taxon>Bacillota</taxon>
        <taxon>Clostridia</taxon>
        <taxon>Lachnospirales</taxon>
        <taxon>Lachnospiraceae</taxon>
        <taxon>Kineothrix</taxon>
    </lineage>
</organism>
<dbReference type="EMBL" id="CP146256">
    <property type="protein sequence ID" value="XAH75228.1"/>
    <property type="molecule type" value="Genomic_DNA"/>
</dbReference>
<keyword evidence="3" id="KW-1185">Reference proteome</keyword>
<sequence length="83" mass="9797">MITRTENKQIKFHMITIENLVPEKHFLRKLNRLVDFSFIYEETKDYYCEKNGRPRTGAGGSMEKMCSAACLSGFWSNAWKRGW</sequence>
<protein>
    <recommendedName>
        <fullName evidence="1">Transposase InsH N-terminal domain-containing protein</fullName>
    </recommendedName>
</protein>
<name>A0ABZ3EY97_9FIRM</name>
<dbReference type="InterPro" id="IPR008490">
    <property type="entry name" value="Transposase_InsH_N"/>
</dbReference>
<feature type="domain" description="Transposase InsH N-terminal" evidence="1">
    <location>
        <begin position="17"/>
        <end position="55"/>
    </location>
</feature>
<evidence type="ECO:0000313" key="3">
    <source>
        <dbReference type="Proteomes" id="UP001451571"/>
    </source>
</evidence>
<reference evidence="2 3" key="1">
    <citation type="submission" date="2024-02" db="EMBL/GenBank/DDBJ databases">
        <title>Bacterial strain from lacustrine sediment.</title>
        <authorList>
            <person name="Petit C."/>
            <person name="Fadhlaoui K."/>
        </authorList>
    </citation>
    <scope>NUCLEOTIDE SEQUENCE [LARGE SCALE GENOMIC DNA]</scope>
    <source>
        <strain evidence="2 3">IPX-CK</strain>
    </source>
</reference>